<keyword evidence="6 11" id="KW-0479">Metal-binding</keyword>
<dbReference type="Proteomes" id="UP001629244">
    <property type="component" value="Unassembled WGS sequence"/>
</dbReference>
<evidence type="ECO:0000256" key="6">
    <source>
        <dbReference type="ARBA" id="ARBA00022723"/>
    </source>
</evidence>
<evidence type="ECO:0000256" key="5">
    <source>
        <dbReference type="ARBA" id="ARBA00022679"/>
    </source>
</evidence>
<comment type="caution">
    <text evidence="12">The sequence shown here is derived from an EMBL/GenBank/DDBJ whole genome shotgun (WGS) entry which is preliminary data.</text>
</comment>
<proteinExistence type="inferred from homology"/>
<dbReference type="Pfam" id="PF02424">
    <property type="entry name" value="ApbE"/>
    <property type="match status" value="1"/>
</dbReference>
<sequence length="324" mass="34044">MTQPRIAIPPTLSPAAFHRRRANAPVERFGGETMGTGWSATVVAPPPGVESAIADVLAEVIAQMSHWEPGSQLSRINAAAPGGWHGIAPEFARVMGVALDIAARSDGAFDPAMGALVDLWGFGPPGPRADAPEDGAIDTARAEIGVGAMELDPLLLRLRRARGARLDLSGIAKGYAVDAVAARLRAMGCTDFLVEIGGELVGVGIQPDGQPWWVDVEPPPGMALPPLRIALHEIAVATSGDYRRFGAQGSHSIDPRTGRPIAHGTASVTVIHADCCHADSWASALTVLEPEAAMALAEREGLAVQLVVRERGEWLSRGLRTMLD</sequence>
<keyword evidence="5 11" id="KW-0808">Transferase</keyword>
<accession>A0ABW8YIQ3</accession>
<dbReference type="EC" id="2.7.1.180" evidence="2 11"/>
<dbReference type="PANTHER" id="PTHR30040:SF2">
    <property type="entry name" value="FAD:PROTEIN FMN TRANSFERASE"/>
    <property type="match status" value="1"/>
</dbReference>
<dbReference type="EMBL" id="JBELQC010000001">
    <property type="protein sequence ID" value="MFL9839815.1"/>
    <property type="molecule type" value="Genomic_DNA"/>
</dbReference>
<evidence type="ECO:0000256" key="11">
    <source>
        <dbReference type="PIRNR" id="PIRNR006268"/>
    </source>
</evidence>
<evidence type="ECO:0000256" key="7">
    <source>
        <dbReference type="ARBA" id="ARBA00022827"/>
    </source>
</evidence>
<evidence type="ECO:0000256" key="4">
    <source>
        <dbReference type="ARBA" id="ARBA00022630"/>
    </source>
</evidence>
<comment type="similarity">
    <text evidence="11">Belongs to the ApbE family.</text>
</comment>
<organism evidence="12 13">
    <name type="scientific">Sphingomonas plantiphila</name>
    <dbReference type="NCBI Taxonomy" id="3163295"/>
    <lineage>
        <taxon>Bacteria</taxon>
        <taxon>Pseudomonadati</taxon>
        <taxon>Pseudomonadota</taxon>
        <taxon>Alphaproteobacteria</taxon>
        <taxon>Sphingomonadales</taxon>
        <taxon>Sphingomonadaceae</taxon>
        <taxon>Sphingomonas</taxon>
    </lineage>
</organism>
<evidence type="ECO:0000313" key="12">
    <source>
        <dbReference type="EMBL" id="MFL9839815.1"/>
    </source>
</evidence>
<evidence type="ECO:0000256" key="9">
    <source>
        <dbReference type="ARBA" id="ARBA00031306"/>
    </source>
</evidence>
<dbReference type="Gene3D" id="3.10.520.10">
    <property type="entry name" value="ApbE-like domains"/>
    <property type="match status" value="1"/>
</dbReference>
<dbReference type="InterPro" id="IPR003374">
    <property type="entry name" value="ApbE-like_sf"/>
</dbReference>
<dbReference type="InterPro" id="IPR024932">
    <property type="entry name" value="ApbE"/>
</dbReference>
<keyword evidence="8 11" id="KW-0460">Magnesium</keyword>
<protein>
    <recommendedName>
        <fullName evidence="3 11">FAD:protein FMN transferase</fullName>
        <ecNumber evidence="2 11">2.7.1.180</ecNumber>
    </recommendedName>
    <alternativeName>
        <fullName evidence="9 11">Flavin transferase</fullName>
    </alternativeName>
</protein>
<keyword evidence="4 11" id="KW-0285">Flavoprotein</keyword>
<evidence type="ECO:0000313" key="13">
    <source>
        <dbReference type="Proteomes" id="UP001629244"/>
    </source>
</evidence>
<evidence type="ECO:0000256" key="8">
    <source>
        <dbReference type="ARBA" id="ARBA00022842"/>
    </source>
</evidence>
<comment type="catalytic activity">
    <reaction evidence="10 11">
        <text>L-threonyl-[protein] + FAD = FMN-L-threonyl-[protein] + AMP + H(+)</text>
        <dbReference type="Rhea" id="RHEA:36847"/>
        <dbReference type="Rhea" id="RHEA-COMP:11060"/>
        <dbReference type="Rhea" id="RHEA-COMP:11061"/>
        <dbReference type="ChEBI" id="CHEBI:15378"/>
        <dbReference type="ChEBI" id="CHEBI:30013"/>
        <dbReference type="ChEBI" id="CHEBI:57692"/>
        <dbReference type="ChEBI" id="CHEBI:74257"/>
        <dbReference type="ChEBI" id="CHEBI:456215"/>
        <dbReference type="EC" id="2.7.1.180"/>
    </reaction>
</comment>
<keyword evidence="7 11" id="KW-0274">FAD</keyword>
<evidence type="ECO:0000256" key="10">
    <source>
        <dbReference type="ARBA" id="ARBA00048540"/>
    </source>
</evidence>
<evidence type="ECO:0000256" key="3">
    <source>
        <dbReference type="ARBA" id="ARBA00016337"/>
    </source>
</evidence>
<dbReference type="PANTHER" id="PTHR30040">
    <property type="entry name" value="THIAMINE BIOSYNTHESIS LIPOPROTEIN APBE"/>
    <property type="match status" value="1"/>
</dbReference>
<gene>
    <name evidence="12" type="ORF">ABS767_02465</name>
</gene>
<evidence type="ECO:0000256" key="1">
    <source>
        <dbReference type="ARBA" id="ARBA00001946"/>
    </source>
</evidence>
<dbReference type="PIRSF" id="PIRSF006268">
    <property type="entry name" value="ApbE"/>
    <property type="match status" value="1"/>
</dbReference>
<name>A0ABW8YIQ3_9SPHN</name>
<dbReference type="GO" id="GO:0016740">
    <property type="term" value="F:transferase activity"/>
    <property type="evidence" value="ECO:0007669"/>
    <property type="project" value="UniProtKB-KW"/>
</dbReference>
<evidence type="ECO:0000256" key="2">
    <source>
        <dbReference type="ARBA" id="ARBA00011955"/>
    </source>
</evidence>
<keyword evidence="13" id="KW-1185">Reference proteome</keyword>
<reference evidence="12 13" key="1">
    <citation type="submission" date="2024-06" db="EMBL/GenBank/DDBJ databases">
        <authorList>
            <person name="Kaempfer P."/>
            <person name="Viver T."/>
        </authorList>
    </citation>
    <scope>NUCLEOTIDE SEQUENCE [LARGE SCALE GENOMIC DNA]</scope>
    <source>
        <strain evidence="12 13">ST-64</strain>
    </source>
</reference>
<dbReference type="SUPFAM" id="SSF143631">
    <property type="entry name" value="ApbE-like"/>
    <property type="match status" value="1"/>
</dbReference>
<dbReference type="RefSeq" id="WP_408076779.1">
    <property type="nucleotide sequence ID" value="NZ_JBELQC010000001.1"/>
</dbReference>
<comment type="cofactor">
    <cofactor evidence="1">
        <name>Mg(2+)</name>
        <dbReference type="ChEBI" id="CHEBI:18420"/>
    </cofactor>
</comment>